<proteinExistence type="predicted"/>
<dbReference type="RefSeq" id="WP_095641034.1">
    <property type="nucleotide sequence ID" value="NZ_NSJZ01000016.1"/>
</dbReference>
<dbReference type="SUPFAM" id="SSF56281">
    <property type="entry name" value="Metallo-hydrolase/oxidoreductase"/>
    <property type="match status" value="1"/>
</dbReference>
<evidence type="ECO:0000313" key="1">
    <source>
        <dbReference type="EMBL" id="PAU96314.1"/>
    </source>
</evidence>
<organism evidence="1 2">
    <name type="scientific">Paracoccus salipaludis</name>
    <dbReference type="NCBI Taxonomy" id="2032623"/>
    <lineage>
        <taxon>Bacteria</taxon>
        <taxon>Pseudomonadati</taxon>
        <taxon>Pseudomonadota</taxon>
        <taxon>Alphaproteobacteria</taxon>
        <taxon>Rhodobacterales</taxon>
        <taxon>Paracoccaceae</taxon>
        <taxon>Paracoccus</taxon>
    </lineage>
</organism>
<gene>
    <name evidence="1" type="ORF">CK240_14420</name>
</gene>
<dbReference type="Pfam" id="PF14234">
    <property type="entry name" value="DUF4336"/>
    <property type="match status" value="1"/>
</dbReference>
<accession>A0A2A2GH44</accession>
<dbReference type="EMBL" id="NSJZ01000016">
    <property type="protein sequence ID" value="PAU96314.1"/>
    <property type="molecule type" value="Genomic_DNA"/>
</dbReference>
<protein>
    <recommendedName>
        <fullName evidence="3">DUF4336 domain-containing protein</fullName>
    </recommendedName>
</protein>
<dbReference type="InterPro" id="IPR036866">
    <property type="entry name" value="RibonucZ/Hydroxyglut_hydro"/>
</dbReference>
<dbReference type="PANTHER" id="PTHR33835:SF1">
    <property type="entry name" value="METALLO-BETA-LACTAMASE DOMAIN-CONTAINING PROTEIN"/>
    <property type="match status" value="1"/>
</dbReference>
<name>A0A2A2GH44_9RHOB</name>
<evidence type="ECO:0008006" key="3">
    <source>
        <dbReference type="Google" id="ProtNLM"/>
    </source>
</evidence>
<dbReference type="OrthoDB" id="450111at2"/>
<reference evidence="1 2" key="1">
    <citation type="submission" date="2017-09" db="EMBL/GenBank/DDBJ databases">
        <title>Paracoccus alkalisoli sp. nov., isolated from saline alkaline soil.</title>
        <authorList>
            <person name="Dong X."/>
            <person name="Zhang G."/>
        </authorList>
    </citation>
    <scope>NUCLEOTIDE SEQUENCE [LARGE SCALE GENOMIC DNA]</scope>
    <source>
        <strain evidence="1 2">WN007</strain>
    </source>
</reference>
<comment type="caution">
    <text evidence="1">The sequence shown here is derived from an EMBL/GenBank/DDBJ whole genome shotgun (WGS) entry which is preliminary data.</text>
</comment>
<dbReference type="Proteomes" id="UP000218023">
    <property type="component" value="Unassembled WGS sequence"/>
</dbReference>
<dbReference type="PANTHER" id="PTHR33835">
    <property type="entry name" value="YALI0C07656P"/>
    <property type="match status" value="1"/>
</dbReference>
<keyword evidence="2" id="KW-1185">Reference proteome</keyword>
<sequence length="245" mass="27054">MTETTYPPLDVPKPVAPDLWIVDSGPMRAMGVIPIPVRMTVIRLGNGELLLHSPTRHTAGLQAALEGFGPIRHFVAPNVVHWTFLKEWQGRLPEAVTWAAPGLRQRGAVKRSGVRLDRDLQDGPLPGWPEELDRITVRGGGGFCEVALFHRPGRALILVDLVQNFEPGKLPLPLRPFARAAGIVAPDGKAPAYLRAIVKMGGRKAREAGRRLVETDPERVIFAHGRWFDHDAGARLGRSLRWLTQ</sequence>
<dbReference type="AlphaFoldDB" id="A0A2A2GH44"/>
<evidence type="ECO:0000313" key="2">
    <source>
        <dbReference type="Proteomes" id="UP000218023"/>
    </source>
</evidence>
<dbReference type="InterPro" id="IPR025638">
    <property type="entry name" value="DUF4336"/>
</dbReference>